<dbReference type="SUPFAM" id="SSF52047">
    <property type="entry name" value="RNI-like"/>
    <property type="match status" value="1"/>
</dbReference>
<protein>
    <recommendedName>
        <fullName evidence="3">F-box domain-containing protein</fullName>
    </recommendedName>
</protein>
<evidence type="ECO:0008006" key="3">
    <source>
        <dbReference type="Google" id="ProtNLM"/>
    </source>
</evidence>
<dbReference type="AlphaFoldDB" id="A0AAD5K0U6"/>
<accession>A0AAD5K0U6</accession>
<dbReference type="EMBL" id="JAIXMP010000034">
    <property type="protein sequence ID" value="KAI9249718.1"/>
    <property type="molecule type" value="Genomic_DNA"/>
</dbReference>
<sequence>MLRWHGMWTALSSNNYHSLPHDLLPYQEYMKGCWVRRVYFDKMMKNHDGGEAQLERLIDFLFHQNCNAIEEVNFSVSNIKSITFSHLKSLCRNSLTRISISLPDDDSFNGSNATPYMILLHYPNLNQLYYAGPMQQQQPSSSIPVTNFKHQHLRNLTLNIFNIEGNIELRPILFAIPNLEQLRLNLQCIEHTIVSLLMSIFSDKFCPNVTTLILVGCCKNNIKLVDYGHEWRGKSTPCMKMINKTKQGNHFKNKYNGLRHLMLHDPSEKYHMTILQTLHYIIPQSHNTLETLHLSGSYKLHGNETMELLSQYIFPCLERLYLINGRYHNLMAYGNTRLFRIFAENSVPSLTTLKLMGLDSDYHIELPVLASSLNYVQEIHFEDCPEILPYTLVNFFNQLGENGRVIIDNPNGTNKERSLDHKEQKKHTMSRIILRNMPGVNYDTLITIFQKCCLEELVVQECDDLDMDDIGRLLDTLVENRGLKKLDLILIYHQPRFYFFARKVPVYPDPIMIQEILPKIDSRCIEWRLELKDYSQNDADPVCQIYDHMEYRGQKLLAH</sequence>
<dbReference type="Proteomes" id="UP001209540">
    <property type="component" value="Unassembled WGS sequence"/>
</dbReference>
<comment type="caution">
    <text evidence="1">The sequence shown here is derived from an EMBL/GenBank/DDBJ whole genome shotgun (WGS) entry which is preliminary data.</text>
</comment>
<evidence type="ECO:0000313" key="2">
    <source>
        <dbReference type="Proteomes" id="UP001209540"/>
    </source>
</evidence>
<dbReference type="InterPro" id="IPR032675">
    <property type="entry name" value="LRR_dom_sf"/>
</dbReference>
<gene>
    <name evidence="1" type="ORF">BDA99DRAFT_564281</name>
</gene>
<organism evidence="1 2">
    <name type="scientific">Phascolomyces articulosus</name>
    <dbReference type="NCBI Taxonomy" id="60185"/>
    <lineage>
        <taxon>Eukaryota</taxon>
        <taxon>Fungi</taxon>
        <taxon>Fungi incertae sedis</taxon>
        <taxon>Mucoromycota</taxon>
        <taxon>Mucoromycotina</taxon>
        <taxon>Mucoromycetes</taxon>
        <taxon>Mucorales</taxon>
        <taxon>Lichtheimiaceae</taxon>
        <taxon>Phascolomyces</taxon>
    </lineage>
</organism>
<evidence type="ECO:0000313" key="1">
    <source>
        <dbReference type="EMBL" id="KAI9249718.1"/>
    </source>
</evidence>
<reference evidence="1" key="1">
    <citation type="journal article" date="2022" name="IScience">
        <title>Evolution of zygomycete secretomes and the origins of terrestrial fungal ecologies.</title>
        <authorList>
            <person name="Chang Y."/>
            <person name="Wang Y."/>
            <person name="Mondo S."/>
            <person name="Ahrendt S."/>
            <person name="Andreopoulos W."/>
            <person name="Barry K."/>
            <person name="Beard J."/>
            <person name="Benny G.L."/>
            <person name="Blankenship S."/>
            <person name="Bonito G."/>
            <person name="Cuomo C."/>
            <person name="Desiro A."/>
            <person name="Gervers K.A."/>
            <person name="Hundley H."/>
            <person name="Kuo A."/>
            <person name="LaButti K."/>
            <person name="Lang B.F."/>
            <person name="Lipzen A."/>
            <person name="O'Donnell K."/>
            <person name="Pangilinan J."/>
            <person name="Reynolds N."/>
            <person name="Sandor L."/>
            <person name="Smith M.E."/>
            <person name="Tsang A."/>
            <person name="Grigoriev I.V."/>
            <person name="Stajich J.E."/>
            <person name="Spatafora J.W."/>
        </authorList>
    </citation>
    <scope>NUCLEOTIDE SEQUENCE</scope>
    <source>
        <strain evidence="1">RSA 2281</strain>
    </source>
</reference>
<dbReference type="Gene3D" id="3.80.10.10">
    <property type="entry name" value="Ribonuclease Inhibitor"/>
    <property type="match status" value="1"/>
</dbReference>
<name>A0AAD5K0U6_9FUNG</name>
<proteinExistence type="predicted"/>
<keyword evidence="2" id="KW-1185">Reference proteome</keyword>
<reference evidence="1" key="2">
    <citation type="submission" date="2023-02" db="EMBL/GenBank/DDBJ databases">
        <authorList>
            <consortium name="DOE Joint Genome Institute"/>
            <person name="Mondo S.J."/>
            <person name="Chang Y."/>
            <person name="Wang Y."/>
            <person name="Ahrendt S."/>
            <person name="Andreopoulos W."/>
            <person name="Barry K."/>
            <person name="Beard J."/>
            <person name="Benny G.L."/>
            <person name="Blankenship S."/>
            <person name="Bonito G."/>
            <person name="Cuomo C."/>
            <person name="Desiro A."/>
            <person name="Gervers K.A."/>
            <person name="Hundley H."/>
            <person name="Kuo A."/>
            <person name="LaButti K."/>
            <person name="Lang B.F."/>
            <person name="Lipzen A."/>
            <person name="O'Donnell K."/>
            <person name="Pangilinan J."/>
            <person name="Reynolds N."/>
            <person name="Sandor L."/>
            <person name="Smith M.W."/>
            <person name="Tsang A."/>
            <person name="Grigoriev I.V."/>
            <person name="Stajich J.E."/>
            <person name="Spatafora J.W."/>
        </authorList>
    </citation>
    <scope>NUCLEOTIDE SEQUENCE</scope>
    <source>
        <strain evidence="1">RSA 2281</strain>
    </source>
</reference>